<accession>A0A212A997</accession>
<evidence type="ECO:0000259" key="1">
    <source>
        <dbReference type="Pfam" id="PF01575"/>
    </source>
</evidence>
<dbReference type="InterPro" id="IPR002539">
    <property type="entry name" value="MaoC-like_dom"/>
</dbReference>
<evidence type="ECO:0000313" key="2">
    <source>
        <dbReference type="EMBL" id="OWJ76614.1"/>
    </source>
</evidence>
<dbReference type="Proteomes" id="UP000196878">
    <property type="component" value="Unassembled WGS sequence"/>
</dbReference>
<feature type="domain" description="MaoC-like" evidence="1">
    <location>
        <begin position="10"/>
        <end position="114"/>
    </location>
</feature>
<keyword evidence="3" id="KW-1185">Reference proteome</keyword>
<reference evidence="2 3" key="1">
    <citation type="submission" date="2016-12" db="EMBL/GenBank/DDBJ databases">
        <title>Comparison of Traditional DNA-DNA Hybridization with In Silico Genomic Analysis.</title>
        <authorList>
            <person name="Nicholson A.C."/>
            <person name="Humrighouse B.W."/>
            <person name="Graziano J."/>
            <person name="Lasker B."/>
            <person name="Whitney A.M."/>
            <person name="Mcquiston J.R."/>
        </authorList>
    </citation>
    <scope>NUCLEOTIDE SEQUENCE [LARGE SCALE GENOMIC DNA]</scope>
    <source>
        <strain evidence="2 3">H2240</strain>
    </source>
</reference>
<evidence type="ECO:0000313" key="3">
    <source>
        <dbReference type="Proteomes" id="UP000196878"/>
    </source>
</evidence>
<dbReference type="InterPro" id="IPR039375">
    <property type="entry name" value="NodN-like"/>
</dbReference>
<sequence>MEMSPAELAERVGEEIGLSDWKVIDQPLIDAFAKVTDDYQFIHVDPGRAAAEGPYGTTVAHGLLTLSLLPALAKSALPKLTNVRSSVNYGFDRVRFVAPVPVGARIRGRFRLTRADWRSPDALLAVWGVTVEIEGADRPALLADWLGLRYVGKEAA</sequence>
<dbReference type="CDD" id="cd03450">
    <property type="entry name" value="NodN"/>
    <property type="match status" value="1"/>
</dbReference>
<dbReference type="EMBL" id="NIPW01000027">
    <property type="protein sequence ID" value="OWJ76614.1"/>
    <property type="molecule type" value="Genomic_DNA"/>
</dbReference>
<name>A0A212A997_9RHOB</name>
<organism evidence="2 3">
    <name type="scientific">Haematobacter genomosp. 1</name>
    <dbReference type="NCBI Taxonomy" id="366618"/>
    <lineage>
        <taxon>Bacteria</taxon>
        <taxon>Pseudomonadati</taxon>
        <taxon>Pseudomonadota</taxon>
        <taxon>Alphaproteobacteria</taxon>
        <taxon>Rhodobacterales</taxon>
        <taxon>Paracoccaceae</taxon>
        <taxon>Haematobacter</taxon>
    </lineage>
</organism>
<dbReference type="InterPro" id="IPR029069">
    <property type="entry name" value="HotDog_dom_sf"/>
</dbReference>
<dbReference type="Gene3D" id="3.10.129.10">
    <property type="entry name" value="Hotdog Thioesterase"/>
    <property type="match status" value="1"/>
</dbReference>
<dbReference type="PANTHER" id="PTHR42993:SF1">
    <property type="entry name" value="MAOC-LIKE DEHYDRATASE DOMAIN-CONTAINING PROTEIN"/>
    <property type="match status" value="1"/>
</dbReference>
<gene>
    <name evidence="2" type="ORF">CDV49_14065</name>
</gene>
<proteinExistence type="predicted"/>
<comment type="caution">
    <text evidence="2">The sequence shown here is derived from an EMBL/GenBank/DDBJ whole genome shotgun (WGS) entry which is preliminary data.</text>
</comment>
<dbReference type="Pfam" id="PF01575">
    <property type="entry name" value="MaoC_dehydratas"/>
    <property type="match status" value="1"/>
</dbReference>
<dbReference type="OrthoDB" id="9801735at2"/>
<dbReference type="AlphaFoldDB" id="A0A212A997"/>
<protein>
    <submittedName>
        <fullName evidence="2">Nodulation protein NodN</fullName>
    </submittedName>
</protein>
<dbReference type="PANTHER" id="PTHR42993">
    <property type="entry name" value="MAOC-LIKE DEHYDRATASE DOMAIN-CONTAINING PROTEIN"/>
    <property type="match status" value="1"/>
</dbReference>
<dbReference type="SUPFAM" id="SSF54637">
    <property type="entry name" value="Thioesterase/thiol ester dehydrase-isomerase"/>
    <property type="match status" value="1"/>
</dbReference>